<dbReference type="PANTHER" id="PTHR45138:SF9">
    <property type="entry name" value="DIGUANYLATE CYCLASE DGCM-RELATED"/>
    <property type="match status" value="1"/>
</dbReference>
<dbReference type="SMART" id="SM00448">
    <property type="entry name" value="REC"/>
    <property type="match status" value="1"/>
</dbReference>
<dbReference type="InterPro" id="IPR011006">
    <property type="entry name" value="CheY-like_superfamily"/>
</dbReference>
<dbReference type="Pfam" id="PF01590">
    <property type="entry name" value="GAF"/>
    <property type="match status" value="1"/>
</dbReference>
<dbReference type="InterPro" id="IPR029016">
    <property type="entry name" value="GAF-like_dom_sf"/>
</dbReference>
<evidence type="ECO:0000256" key="3">
    <source>
        <dbReference type="PROSITE-ProRule" id="PRU00169"/>
    </source>
</evidence>
<evidence type="ECO:0000313" key="7">
    <source>
        <dbReference type="Proteomes" id="UP001526426"/>
    </source>
</evidence>
<proteinExistence type="predicted"/>
<feature type="modified residue" description="4-aspartylphosphate" evidence="3">
    <location>
        <position position="71"/>
    </location>
</feature>
<name>A0ABT3L3M1_9CYAN</name>
<accession>A0ABT3L3M1</accession>
<reference evidence="6 7" key="1">
    <citation type="submission" date="2021-08" db="EMBL/GenBank/DDBJ databases">
        <title>Draft genome sequence of Spirulina subsalsa with high tolerance to salinity and hype-accumulation of phycocyanin.</title>
        <authorList>
            <person name="Pei H."/>
            <person name="Jiang L."/>
        </authorList>
    </citation>
    <scope>NUCLEOTIDE SEQUENCE [LARGE SCALE GENOMIC DNA]</scope>
    <source>
        <strain evidence="6 7">FACHB-351</strain>
    </source>
</reference>
<dbReference type="CDD" id="cd01949">
    <property type="entry name" value="GGDEF"/>
    <property type="match status" value="1"/>
</dbReference>
<keyword evidence="7" id="KW-1185">Reference proteome</keyword>
<keyword evidence="2" id="KW-0418">Kinase</keyword>
<dbReference type="Pfam" id="PF00990">
    <property type="entry name" value="GGDEF"/>
    <property type="match status" value="1"/>
</dbReference>
<keyword evidence="3" id="KW-0597">Phosphoprotein</keyword>
<evidence type="ECO:0000256" key="1">
    <source>
        <dbReference type="ARBA" id="ARBA00022679"/>
    </source>
</evidence>
<evidence type="ECO:0000259" key="5">
    <source>
        <dbReference type="PROSITE" id="PS50887"/>
    </source>
</evidence>
<dbReference type="EMBL" id="JAIHOM010000028">
    <property type="protein sequence ID" value="MCW6036109.1"/>
    <property type="molecule type" value="Genomic_DNA"/>
</dbReference>
<dbReference type="SMART" id="SM00267">
    <property type="entry name" value="GGDEF"/>
    <property type="match status" value="1"/>
</dbReference>
<evidence type="ECO:0000313" key="6">
    <source>
        <dbReference type="EMBL" id="MCW6036109.1"/>
    </source>
</evidence>
<dbReference type="GO" id="GO:0052621">
    <property type="term" value="F:diguanylate cyclase activity"/>
    <property type="evidence" value="ECO:0007669"/>
    <property type="project" value="UniProtKB-EC"/>
</dbReference>
<dbReference type="NCBIfam" id="TIGR00254">
    <property type="entry name" value="GGDEF"/>
    <property type="match status" value="1"/>
</dbReference>
<dbReference type="InterPro" id="IPR001789">
    <property type="entry name" value="Sig_transdc_resp-reg_receiver"/>
</dbReference>
<dbReference type="InterPro" id="IPR029787">
    <property type="entry name" value="Nucleotide_cyclase"/>
</dbReference>
<keyword evidence="6" id="KW-0548">Nucleotidyltransferase</keyword>
<dbReference type="EC" id="2.7.7.65" evidence="6"/>
<feature type="domain" description="Response regulatory" evidence="4">
    <location>
        <begin position="22"/>
        <end position="138"/>
    </location>
</feature>
<dbReference type="Gene3D" id="6.10.250.690">
    <property type="match status" value="1"/>
</dbReference>
<dbReference type="RefSeq" id="WP_265263846.1">
    <property type="nucleotide sequence ID" value="NZ_JAIHOM010000028.1"/>
</dbReference>
<dbReference type="CDD" id="cd19920">
    <property type="entry name" value="REC_PA4781-like"/>
    <property type="match status" value="1"/>
</dbReference>
<sequence length="521" mass="58896">MTQTRRLIEPSPKADFLPHHHNILVVDDTPANLNLLTRILGNEGYKVRVAPNGKMAIRSALSNPPDLILLDIKIPDLDGYSICQRLKAEPQTCDVPILFISALDAVIDKIMAFSVGGVDYITKPFEPMEVLARIEHQLRLRYFQLQLEHQNQQLQLLFDTSQAIAQAQDVSTAFEAILTRICETLDWDYGEAWTLNSDQSHWIYSQAYYCPNPVAEDWLVLRQNLAFATGQGFIGKAAASREMIWFNAVSHESCPDYPICSQLLEFENFRNGLALPICLGEDVLAVLMFFHQTPPINSPNPKGEQQIRQLLKVVATQLGEMLQRKKAETALQEANRELERLATHDGLTKIANRRHFDQYLQDIWLETQEKGEYLSLILWDLDHFKQYNDCYGHPAGDRCLYEVSQAASRVVHRKTDLLARYGGEEFAVILPNTPIQGAIAVAQGIQQAIYQLQIPHKTSSVRPYITLSLGIASLIPQAGYSPQELIQLADLALYQAKNSGRDRWCYEALPTQLRQRGGVSC</sequence>
<dbReference type="InterPro" id="IPR003018">
    <property type="entry name" value="GAF"/>
</dbReference>
<dbReference type="Gene3D" id="3.30.70.270">
    <property type="match status" value="1"/>
</dbReference>
<organism evidence="6 7">
    <name type="scientific">Spirulina subsalsa FACHB-351</name>
    <dbReference type="NCBI Taxonomy" id="234711"/>
    <lineage>
        <taxon>Bacteria</taxon>
        <taxon>Bacillati</taxon>
        <taxon>Cyanobacteriota</taxon>
        <taxon>Cyanophyceae</taxon>
        <taxon>Spirulinales</taxon>
        <taxon>Spirulinaceae</taxon>
        <taxon>Spirulina</taxon>
    </lineage>
</organism>
<dbReference type="SUPFAM" id="SSF55073">
    <property type="entry name" value="Nucleotide cyclase"/>
    <property type="match status" value="1"/>
</dbReference>
<protein>
    <submittedName>
        <fullName evidence="6">Diguanylate cyclase</fullName>
        <ecNumber evidence="6">2.7.7.65</ecNumber>
    </submittedName>
</protein>
<gene>
    <name evidence="6" type="ORF">K4A83_07465</name>
</gene>
<dbReference type="Pfam" id="PF00072">
    <property type="entry name" value="Response_reg"/>
    <property type="match status" value="1"/>
</dbReference>
<dbReference type="Gene3D" id="3.30.450.40">
    <property type="match status" value="1"/>
</dbReference>
<dbReference type="InterPro" id="IPR043128">
    <property type="entry name" value="Rev_trsase/Diguanyl_cyclase"/>
</dbReference>
<keyword evidence="1 6" id="KW-0808">Transferase</keyword>
<dbReference type="SUPFAM" id="SSF55781">
    <property type="entry name" value="GAF domain-like"/>
    <property type="match status" value="1"/>
</dbReference>
<evidence type="ECO:0000256" key="2">
    <source>
        <dbReference type="ARBA" id="ARBA00022777"/>
    </source>
</evidence>
<dbReference type="Proteomes" id="UP001526426">
    <property type="component" value="Unassembled WGS sequence"/>
</dbReference>
<evidence type="ECO:0000259" key="4">
    <source>
        <dbReference type="PROSITE" id="PS50110"/>
    </source>
</evidence>
<feature type="domain" description="GGDEF" evidence="5">
    <location>
        <begin position="372"/>
        <end position="509"/>
    </location>
</feature>
<dbReference type="PANTHER" id="PTHR45138">
    <property type="entry name" value="REGULATORY COMPONENTS OF SENSORY TRANSDUCTION SYSTEM"/>
    <property type="match status" value="1"/>
</dbReference>
<dbReference type="SUPFAM" id="SSF52172">
    <property type="entry name" value="CheY-like"/>
    <property type="match status" value="1"/>
</dbReference>
<dbReference type="PROSITE" id="PS50887">
    <property type="entry name" value="GGDEF"/>
    <property type="match status" value="1"/>
</dbReference>
<dbReference type="InterPro" id="IPR000160">
    <property type="entry name" value="GGDEF_dom"/>
</dbReference>
<dbReference type="SMART" id="SM00065">
    <property type="entry name" value="GAF"/>
    <property type="match status" value="1"/>
</dbReference>
<dbReference type="InterPro" id="IPR050469">
    <property type="entry name" value="Diguanylate_Cyclase"/>
</dbReference>
<dbReference type="PROSITE" id="PS50110">
    <property type="entry name" value="RESPONSE_REGULATORY"/>
    <property type="match status" value="1"/>
</dbReference>
<dbReference type="Gene3D" id="3.40.50.2300">
    <property type="match status" value="1"/>
</dbReference>
<comment type="caution">
    <text evidence="6">The sequence shown here is derived from an EMBL/GenBank/DDBJ whole genome shotgun (WGS) entry which is preliminary data.</text>
</comment>